<evidence type="ECO:0000313" key="11">
    <source>
        <dbReference type="EMBL" id="GCE13578.1"/>
    </source>
</evidence>
<feature type="transmembrane region" description="Helical" evidence="8">
    <location>
        <begin position="1096"/>
        <end position="1119"/>
    </location>
</feature>
<keyword evidence="3" id="KW-0808">Transferase</keyword>
<dbReference type="SUPFAM" id="SSF51445">
    <property type="entry name" value="(Trans)glycosidases"/>
    <property type="match status" value="1"/>
</dbReference>
<dbReference type="Pfam" id="PF13632">
    <property type="entry name" value="Glyco_trans_2_3"/>
    <property type="match status" value="1"/>
</dbReference>
<protein>
    <recommendedName>
        <fullName evidence="9 10">Glycosyltransferase 2-like domain-containing protein</fullName>
    </recommendedName>
</protein>
<keyword evidence="12" id="KW-1185">Reference proteome</keyword>
<dbReference type="Pfam" id="PF00535">
    <property type="entry name" value="Glycos_transf_2"/>
    <property type="match status" value="1"/>
</dbReference>
<dbReference type="GO" id="GO:0035438">
    <property type="term" value="F:cyclic-di-GMP binding"/>
    <property type="evidence" value="ECO:0007669"/>
    <property type="project" value="InterPro"/>
</dbReference>
<feature type="compositionally biased region" description="Basic and acidic residues" evidence="7">
    <location>
        <begin position="448"/>
        <end position="467"/>
    </location>
</feature>
<gene>
    <name evidence="11" type="ORF">KTT_34370</name>
</gene>
<sequence length="1549" mass="171626">MTIESSKNPLIREDFLDATEHNVNNMHSRVLQLESQTSSAEETNSSSGREVTVILPAIGLHAPGESSIQSIHANRSDINVLVEELPRNLIYDLSIVIPTHNEATTISRLLQTISTSFVGVHTEIICVDNSQDETSARLQEVAQKLNQSAFSVQVERGTVGLATALQRVLRTARGRYLLVLDGEVEPVPAQLRLLYDEIIAQDADLLIASRYLKGGSQTGIASGRRLGLSLLKNDARLLFPKQLARVSDPLSGLFVFRHSLIQDVELHPTSSKLLLEILLRCPWQEIVEIPAQIQFRTGAKLTPGLTIVRHMARLFREVPTAGRRWKIIGLLLLNVAAFAALFFLYPFTMTIWQPLLLAAFVLLGVCNFVLLNRSIFPFARKENEPSSDLVAIDEALTSFTPALATGFSNTQKLKAIKMTKTQELKAIEIAKTQRMEVVKTPQTVEELSEARTQHLEAPKPTEQKAPDEVTESQTRQLEAQEKTHELVADAEVQPAEEEEESPTQKRRAIAATATRKVEAVAPENAQEPLVSGPAPAEGSTTTQKLKEIAALETKHHIEVIVPAKAKAPELKSAAAVATLSPEASEAVPTQNLAAITVAKTQQLAVQKSDKKSRFTVISTANARGATQKPRKAIWHIRQEKLFMWIAVFLVLAMMVTVGYMALDLTTYTIPNAWVILATVLFGVGITLAGSRKKGDRHRIITMLLAVSMGITFVDYISWRVEVINWAGWWIALPLLFAEFLGAIHTMGLQFTLWPRQQPRLKRSVNPTHNPIYIFIPTVNEGVSILEPTIQGALAARERYLEQYPWGKVEIVICNDGYVAKAAEWQSIDDLAARMGVTCVTRKTPGGAKAGNIENARQLLGATGDALIVIFDADQVAKPEFLLKTVPNMADPHVGWVQTGQYYRNLDNPVSRWADDQQSMFYNLLCPGKAAWNSAFICGTNVLLRARALDEIGGLPQDSVTEDFAASINLHTRWQSVYVTDILATGLGPMDVEAYLKQQRRWAIGTLGVLRTHWRDIFLPKKNGLNIGQRLQYFLACTHYLCGLRDLLYLLCPILFIFTGTPAVQGSTLGSFLWHFIPYFLVSSATIWYAGRGITGLYGIIMGFGSFPVLIESLITVILQRKVGFAVTSKKRGAKKAQGHMWVYIFFVVLCLVALLYSSRAQAKVFSALAISLLWVGYTLVMLGSFLWLYVLDWRTQRADHRALAKAEVQTESYHYPAHLPQRERGLRSASNLALSLVLAATIFITGSFHWYGPVAPAYSLALAQNSMPYVGVDLPASILKQRPAELEHLLGSNLAIVGRTQTTTDAFDVAWANDLAAHNARPWITLQFGTFESNGKPDNQASLLSITHGLHDAELTRWAQAIRAYHKQVFINILLHVDRNWALTSAVTNNGIPQDVSPAWQHVQSIFKQVGANNITMLWEPADPINDQPYAPPMNTIDGVVLDLISYPGTQWGDPDLLIQKLMQRYPDKPIIIKASADGPADEKAAWIAQVGEAAMTHHAVYALLYHDASPELKTNVKLDKQWSITSDAQSLAAMSQIASHLQQRFEDR</sequence>
<evidence type="ECO:0000256" key="6">
    <source>
        <dbReference type="ARBA" id="ARBA00023136"/>
    </source>
</evidence>
<dbReference type="PRINTS" id="PR01439">
    <property type="entry name" value="CELLSNTHASEA"/>
</dbReference>
<reference evidence="12" key="1">
    <citation type="submission" date="2018-12" db="EMBL/GenBank/DDBJ databases">
        <title>Tengunoibacter tsumagoiensis gen. nov., sp. nov., Dictyobacter kobayashii sp. nov., D. alpinus sp. nov., and D. joshuensis sp. nov. and description of Dictyobacteraceae fam. nov. within the order Ktedonobacterales isolated from Tengu-no-mugimeshi.</title>
        <authorList>
            <person name="Wang C.M."/>
            <person name="Zheng Y."/>
            <person name="Sakai Y."/>
            <person name="Toyoda A."/>
            <person name="Minakuchi Y."/>
            <person name="Abe K."/>
            <person name="Yokota A."/>
            <person name="Yabe S."/>
        </authorList>
    </citation>
    <scope>NUCLEOTIDE SEQUENCE [LARGE SCALE GENOMIC DNA]</scope>
    <source>
        <strain evidence="12">Uno3</strain>
    </source>
</reference>
<feature type="compositionally biased region" description="Basic and acidic residues" evidence="7">
    <location>
        <begin position="478"/>
        <end position="487"/>
    </location>
</feature>
<evidence type="ECO:0000313" key="12">
    <source>
        <dbReference type="Proteomes" id="UP000287352"/>
    </source>
</evidence>
<feature type="domain" description="Glycosyltransferase 2-like" evidence="9">
    <location>
        <begin position="94"/>
        <end position="257"/>
    </location>
</feature>
<keyword evidence="6 8" id="KW-0472">Membrane</keyword>
<dbReference type="PANTHER" id="PTHR43867:SF2">
    <property type="entry name" value="CELLULOSE SYNTHASE CATALYTIC SUBUNIT A [UDP-FORMING]"/>
    <property type="match status" value="1"/>
</dbReference>
<feature type="transmembrane region" description="Helical" evidence="8">
    <location>
        <begin position="641"/>
        <end position="662"/>
    </location>
</feature>
<dbReference type="InterPro" id="IPR001173">
    <property type="entry name" value="Glyco_trans_2-like"/>
</dbReference>
<feature type="transmembrane region" description="Helical" evidence="8">
    <location>
        <begin position="1164"/>
        <end position="1191"/>
    </location>
</feature>
<dbReference type="EMBL" id="BIFR01000001">
    <property type="protein sequence ID" value="GCE13578.1"/>
    <property type="molecule type" value="Genomic_DNA"/>
</dbReference>
<feature type="transmembrane region" description="Helical" evidence="8">
    <location>
        <begin position="668"/>
        <end position="687"/>
    </location>
</feature>
<dbReference type="Gene3D" id="3.20.20.80">
    <property type="entry name" value="Glycosidases"/>
    <property type="match status" value="1"/>
</dbReference>
<dbReference type="InterPro" id="IPR017853">
    <property type="entry name" value="GH"/>
</dbReference>
<dbReference type="Proteomes" id="UP000287352">
    <property type="component" value="Unassembled WGS sequence"/>
</dbReference>
<dbReference type="InterPro" id="IPR003919">
    <property type="entry name" value="Cell_synth_A"/>
</dbReference>
<dbReference type="RefSeq" id="WP_126581091.1">
    <property type="nucleotide sequence ID" value="NZ_BIFR01000001.1"/>
</dbReference>
<dbReference type="InterPro" id="IPR029044">
    <property type="entry name" value="Nucleotide-diphossugar_trans"/>
</dbReference>
<name>A0A402A340_9CHLR</name>
<organism evidence="11 12">
    <name type="scientific">Tengunoibacter tsumagoiensis</name>
    <dbReference type="NCBI Taxonomy" id="2014871"/>
    <lineage>
        <taxon>Bacteria</taxon>
        <taxon>Bacillati</taxon>
        <taxon>Chloroflexota</taxon>
        <taxon>Ktedonobacteria</taxon>
        <taxon>Ktedonobacterales</taxon>
        <taxon>Dictyobacteraceae</taxon>
        <taxon>Tengunoibacter</taxon>
    </lineage>
</organism>
<comment type="caution">
    <text evidence="11">The sequence shown here is derived from an EMBL/GenBank/DDBJ whole genome shotgun (WGS) entry which is preliminary data.</text>
</comment>
<feature type="region of interest" description="Disordered" evidence="7">
    <location>
        <begin position="441"/>
        <end position="539"/>
    </location>
</feature>
<feature type="transmembrane region" description="Helical" evidence="8">
    <location>
        <begin position="699"/>
        <end position="718"/>
    </location>
</feature>
<evidence type="ECO:0000256" key="5">
    <source>
        <dbReference type="ARBA" id="ARBA00022989"/>
    </source>
</evidence>
<proteinExistence type="predicted"/>
<evidence type="ECO:0000259" key="9">
    <source>
        <dbReference type="Pfam" id="PF00535"/>
    </source>
</evidence>
<accession>A0A402A340</accession>
<feature type="transmembrane region" description="Helical" evidence="8">
    <location>
        <begin position="351"/>
        <end position="371"/>
    </location>
</feature>
<keyword evidence="4 8" id="KW-0812">Transmembrane</keyword>
<dbReference type="GO" id="GO:0005886">
    <property type="term" value="C:plasma membrane"/>
    <property type="evidence" value="ECO:0007669"/>
    <property type="project" value="TreeGrafter"/>
</dbReference>
<evidence type="ECO:0000259" key="10">
    <source>
        <dbReference type="Pfam" id="PF13632"/>
    </source>
</evidence>
<evidence type="ECO:0000256" key="2">
    <source>
        <dbReference type="ARBA" id="ARBA00022676"/>
    </source>
</evidence>
<comment type="subcellular location">
    <subcellularLocation>
        <location evidence="1">Membrane</location>
        <topology evidence="1">Multi-pass membrane protein</topology>
    </subcellularLocation>
</comment>
<evidence type="ECO:0000256" key="7">
    <source>
        <dbReference type="SAM" id="MobiDB-lite"/>
    </source>
</evidence>
<evidence type="ECO:0000256" key="4">
    <source>
        <dbReference type="ARBA" id="ARBA00022692"/>
    </source>
</evidence>
<dbReference type="GO" id="GO:0016759">
    <property type="term" value="F:cellulose synthase activity"/>
    <property type="evidence" value="ECO:0007669"/>
    <property type="project" value="InterPro"/>
</dbReference>
<dbReference type="GO" id="GO:0006011">
    <property type="term" value="P:UDP-alpha-D-glucose metabolic process"/>
    <property type="evidence" value="ECO:0007669"/>
    <property type="project" value="InterPro"/>
</dbReference>
<keyword evidence="5 8" id="KW-1133">Transmembrane helix</keyword>
<evidence type="ECO:0000256" key="8">
    <source>
        <dbReference type="SAM" id="Phobius"/>
    </source>
</evidence>
<feature type="transmembrane region" description="Helical" evidence="8">
    <location>
        <begin position="1140"/>
        <end position="1158"/>
    </location>
</feature>
<feature type="domain" description="Glycosyltransferase 2-like" evidence="10">
    <location>
        <begin position="866"/>
        <end position="1078"/>
    </location>
</feature>
<evidence type="ECO:0000256" key="1">
    <source>
        <dbReference type="ARBA" id="ARBA00004141"/>
    </source>
</evidence>
<dbReference type="PANTHER" id="PTHR43867">
    <property type="entry name" value="CELLULOSE SYNTHASE CATALYTIC SUBUNIT A [UDP-FORMING]"/>
    <property type="match status" value="1"/>
</dbReference>
<dbReference type="SUPFAM" id="SSF53448">
    <property type="entry name" value="Nucleotide-diphospho-sugar transferases"/>
    <property type="match status" value="2"/>
</dbReference>
<feature type="transmembrane region" description="Helical" evidence="8">
    <location>
        <begin position="730"/>
        <end position="753"/>
    </location>
</feature>
<keyword evidence="2" id="KW-0328">Glycosyltransferase</keyword>
<dbReference type="Gene3D" id="3.90.550.10">
    <property type="entry name" value="Spore Coat Polysaccharide Biosynthesis Protein SpsA, Chain A"/>
    <property type="match status" value="2"/>
</dbReference>
<feature type="transmembrane region" description="Helical" evidence="8">
    <location>
        <begin position="325"/>
        <end position="345"/>
    </location>
</feature>
<dbReference type="InterPro" id="IPR050321">
    <property type="entry name" value="Glycosyltr_2/OpgH_subfam"/>
</dbReference>
<dbReference type="OrthoDB" id="154460at2"/>
<feature type="transmembrane region" description="Helical" evidence="8">
    <location>
        <begin position="1232"/>
        <end position="1251"/>
    </location>
</feature>
<evidence type="ECO:0000256" key="3">
    <source>
        <dbReference type="ARBA" id="ARBA00022679"/>
    </source>
</evidence>